<keyword evidence="3" id="KW-0732">Signal</keyword>
<dbReference type="InterPro" id="IPR037045">
    <property type="entry name" value="S8pro/Inhibitor_I9_sf"/>
</dbReference>
<name>A0AAW2CE16_9ROSI</name>
<comment type="caution">
    <text evidence="5">The sequence shown here is derived from an EMBL/GenBank/DDBJ whole genome shotgun (WGS) entry which is preliminary data.</text>
</comment>
<dbReference type="GO" id="GO:0005576">
    <property type="term" value="C:extracellular region"/>
    <property type="evidence" value="ECO:0007669"/>
    <property type="project" value="UniProtKB-SubCell"/>
</dbReference>
<protein>
    <recommendedName>
        <fullName evidence="4">Inhibitor I9 domain-containing protein</fullName>
    </recommendedName>
</protein>
<organism evidence="5 6">
    <name type="scientific">Lithocarpus litseifolius</name>
    <dbReference type="NCBI Taxonomy" id="425828"/>
    <lineage>
        <taxon>Eukaryota</taxon>
        <taxon>Viridiplantae</taxon>
        <taxon>Streptophyta</taxon>
        <taxon>Embryophyta</taxon>
        <taxon>Tracheophyta</taxon>
        <taxon>Spermatophyta</taxon>
        <taxon>Magnoliopsida</taxon>
        <taxon>eudicotyledons</taxon>
        <taxon>Gunneridae</taxon>
        <taxon>Pentapetalae</taxon>
        <taxon>rosids</taxon>
        <taxon>fabids</taxon>
        <taxon>Fagales</taxon>
        <taxon>Fagaceae</taxon>
        <taxon>Lithocarpus</taxon>
    </lineage>
</organism>
<feature type="domain" description="Inhibitor I9" evidence="4">
    <location>
        <begin position="6"/>
        <end position="37"/>
    </location>
</feature>
<evidence type="ECO:0000256" key="2">
    <source>
        <dbReference type="ARBA" id="ARBA00011073"/>
    </source>
</evidence>
<evidence type="ECO:0000313" key="5">
    <source>
        <dbReference type="EMBL" id="KAK9996500.1"/>
    </source>
</evidence>
<dbReference type="AlphaFoldDB" id="A0AAW2CE16"/>
<gene>
    <name evidence="5" type="ORF">SO802_021186</name>
</gene>
<accession>A0AAW2CE16</accession>
<dbReference type="InterPro" id="IPR010259">
    <property type="entry name" value="S8pro/Inhibitor_I9"/>
</dbReference>
<dbReference type="EMBL" id="JAZDWU010000007">
    <property type="protein sequence ID" value="KAK9996500.1"/>
    <property type="molecule type" value="Genomic_DNA"/>
</dbReference>
<dbReference type="PANTHER" id="PTHR10795">
    <property type="entry name" value="PROPROTEIN CONVERTASE SUBTILISIN/KEXIN"/>
    <property type="match status" value="1"/>
</dbReference>
<dbReference type="InterPro" id="IPR045051">
    <property type="entry name" value="SBT"/>
</dbReference>
<dbReference type="Pfam" id="PF05922">
    <property type="entry name" value="Inhibitor_I9"/>
    <property type="match status" value="1"/>
</dbReference>
<comment type="subcellular location">
    <subcellularLocation>
        <location evidence="1">Secreted</location>
    </subcellularLocation>
</comment>
<comment type="similarity">
    <text evidence="2">Belongs to the peptidase S8 family.</text>
</comment>
<dbReference type="Proteomes" id="UP001459277">
    <property type="component" value="Unassembled WGS sequence"/>
</dbReference>
<evidence type="ECO:0000259" key="4">
    <source>
        <dbReference type="Pfam" id="PF05922"/>
    </source>
</evidence>
<evidence type="ECO:0000256" key="1">
    <source>
        <dbReference type="ARBA" id="ARBA00004613"/>
    </source>
</evidence>
<reference evidence="5 6" key="1">
    <citation type="submission" date="2024-01" db="EMBL/GenBank/DDBJ databases">
        <title>A telomere-to-telomere, gap-free genome of sweet tea (Lithocarpus litseifolius).</title>
        <authorList>
            <person name="Zhou J."/>
        </authorList>
    </citation>
    <scope>NUCLEOTIDE SEQUENCE [LARGE SCALE GENOMIC DNA]</scope>
    <source>
        <strain evidence="5">Zhou-2022a</strain>
        <tissue evidence="5">Leaf</tissue>
    </source>
</reference>
<evidence type="ECO:0000256" key="3">
    <source>
        <dbReference type="ARBA" id="ARBA00022729"/>
    </source>
</evidence>
<sequence length="92" mass="10559">MRERDGFSAFLTQSEANTIGKNPLVLAVFKDRRRELHTTQSPQFLGLRNQRGLWSDFDYGSDVIIRLLNTGLMFMFFDSGFDVVVGFDVHVL</sequence>
<proteinExistence type="inferred from homology"/>
<dbReference type="Gene3D" id="3.30.70.80">
    <property type="entry name" value="Peptidase S8 propeptide/proteinase inhibitor I9"/>
    <property type="match status" value="1"/>
</dbReference>
<keyword evidence="6" id="KW-1185">Reference proteome</keyword>
<evidence type="ECO:0000313" key="6">
    <source>
        <dbReference type="Proteomes" id="UP001459277"/>
    </source>
</evidence>